<feature type="compositionally biased region" description="Low complexity" evidence="1">
    <location>
        <begin position="211"/>
        <end position="262"/>
    </location>
</feature>
<evidence type="ECO:0000313" key="2">
    <source>
        <dbReference type="EMBL" id="OTF83544.1"/>
    </source>
</evidence>
<protein>
    <submittedName>
        <fullName evidence="2">Uncharacterized protein</fullName>
    </submittedName>
</protein>
<feature type="compositionally biased region" description="Low complexity" evidence="1">
    <location>
        <begin position="10"/>
        <end position="19"/>
    </location>
</feature>
<keyword evidence="3" id="KW-1185">Reference proteome</keyword>
<feature type="compositionally biased region" description="Polar residues" evidence="1">
    <location>
        <begin position="106"/>
        <end position="125"/>
    </location>
</feature>
<dbReference type="Proteomes" id="UP000194236">
    <property type="component" value="Unassembled WGS sequence"/>
</dbReference>
<feature type="non-terminal residue" evidence="2">
    <location>
        <position position="365"/>
    </location>
</feature>
<comment type="caution">
    <text evidence="2">The sequence shown here is derived from an EMBL/GenBank/DDBJ whole genome shotgun (WGS) entry which is preliminary data.</text>
</comment>
<feature type="compositionally biased region" description="Polar residues" evidence="1">
    <location>
        <begin position="191"/>
        <end position="200"/>
    </location>
</feature>
<dbReference type="OrthoDB" id="7906189at2759"/>
<feature type="compositionally biased region" description="Polar residues" evidence="1">
    <location>
        <begin position="283"/>
        <end position="292"/>
    </location>
</feature>
<sequence>MEHNLQQPVTAPTSSTTAPGSNHHPSIDPRKQELLEARFMGTSQRLSNVGSYLSTQSQQSIPPHYIPASVTVAAAVANTHPSSIYSLSNQHHPPLAPPGPHAHLVSSHTKAPSPSSLMQPQHQIHSATSSSTNSNPSSSNPSIPIAPNSSPFSSTINPQQSQSQQPQPLPLPLQSGQPQSQQQQQQAQQLNTAAQGLNPSTVPPPSFSLVNNVANNNNNNASNINNNNTNNSNNNPSNSLANNNSGGSTQSSCHYSAHSSSHNQDSNLSTASGGSHCSDKQDTPTSMHCDNIHSHNLTVTPEKRSLSQLDHNASTATPPSGSNGANNVTYANQRKRRKKDETIPERSNSINSKRETNKKPTEYFK</sequence>
<organism evidence="2 3">
    <name type="scientific">Euroglyphus maynei</name>
    <name type="common">Mayne's house dust mite</name>
    <dbReference type="NCBI Taxonomy" id="6958"/>
    <lineage>
        <taxon>Eukaryota</taxon>
        <taxon>Metazoa</taxon>
        <taxon>Ecdysozoa</taxon>
        <taxon>Arthropoda</taxon>
        <taxon>Chelicerata</taxon>
        <taxon>Arachnida</taxon>
        <taxon>Acari</taxon>
        <taxon>Acariformes</taxon>
        <taxon>Sarcoptiformes</taxon>
        <taxon>Astigmata</taxon>
        <taxon>Psoroptidia</taxon>
        <taxon>Analgoidea</taxon>
        <taxon>Pyroglyphidae</taxon>
        <taxon>Pyroglyphinae</taxon>
        <taxon>Euroglyphus</taxon>
    </lineage>
</organism>
<feature type="compositionally biased region" description="Polar residues" evidence="1">
    <location>
        <begin position="263"/>
        <end position="275"/>
    </location>
</feature>
<feature type="compositionally biased region" description="Basic and acidic residues" evidence="1">
    <location>
        <begin position="352"/>
        <end position="365"/>
    </location>
</feature>
<feature type="region of interest" description="Disordered" evidence="1">
    <location>
        <begin position="1"/>
        <end position="31"/>
    </location>
</feature>
<reference evidence="2 3" key="1">
    <citation type="submission" date="2017-03" db="EMBL/GenBank/DDBJ databases">
        <title>Genome Survey of Euroglyphus maynei.</title>
        <authorList>
            <person name="Arlian L.G."/>
            <person name="Morgan M.S."/>
            <person name="Rider S.D."/>
        </authorList>
    </citation>
    <scope>NUCLEOTIDE SEQUENCE [LARGE SCALE GENOMIC DNA]</scope>
    <source>
        <strain evidence="2">Arlian Lab</strain>
        <tissue evidence="2">Whole body</tissue>
    </source>
</reference>
<evidence type="ECO:0000256" key="1">
    <source>
        <dbReference type="SAM" id="MobiDB-lite"/>
    </source>
</evidence>
<evidence type="ECO:0000313" key="3">
    <source>
        <dbReference type="Proteomes" id="UP000194236"/>
    </source>
</evidence>
<feature type="region of interest" description="Disordered" evidence="1">
    <location>
        <begin position="308"/>
        <end position="365"/>
    </location>
</feature>
<gene>
    <name evidence="2" type="ORF">BLA29_003716</name>
</gene>
<feature type="region of interest" description="Disordered" evidence="1">
    <location>
        <begin position="84"/>
        <end position="292"/>
    </location>
</feature>
<dbReference type="EMBL" id="MUJZ01003246">
    <property type="protein sequence ID" value="OTF83544.1"/>
    <property type="molecule type" value="Genomic_DNA"/>
</dbReference>
<feature type="compositionally biased region" description="Polar residues" evidence="1">
    <location>
        <begin position="308"/>
        <end position="332"/>
    </location>
</feature>
<dbReference type="AlphaFoldDB" id="A0A1Y3BU63"/>
<name>A0A1Y3BU63_EURMA</name>
<proteinExistence type="predicted"/>
<accession>A0A1Y3BU63</accession>
<feature type="compositionally biased region" description="Low complexity" evidence="1">
    <location>
        <begin position="126"/>
        <end position="190"/>
    </location>
</feature>